<comment type="caution">
    <text evidence="1">The sequence shown here is derived from an EMBL/GenBank/DDBJ whole genome shotgun (WGS) entry which is preliminary data.</text>
</comment>
<dbReference type="Proteomes" id="UP000292564">
    <property type="component" value="Unassembled WGS sequence"/>
</dbReference>
<reference evidence="1 2" key="1">
    <citation type="submission" date="2019-02" db="EMBL/GenBank/DDBJ databases">
        <title>Sequencing the genomes of 1000 actinobacteria strains.</title>
        <authorList>
            <person name="Klenk H.-P."/>
        </authorList>
    </citation>
    <scope>NUCLEOTIDE SEQUENCE [LARGE SCALE GENOMIC DNA]</scope>
    <source>
        <strain evidence="1 2">DSM 45162</strain>
    </source>
</reference>
<evidence type="ECO:0000313" key="2">
    <source>
        <dbReference type="Proteomes" id="UP000292564"/>
    </source>
</evidence>
<accession>A0A4Q7ZD13</accession>
<gene>
    <name evidence="1" type="ORF">EV385_0267</name>
</gene>
<proteinExistence type="predicted"/>
<dbReference type="RefSeq" id="WP_130507777.1">
    <property type="nucleotide sequence ID" value="NZ_SHKY01000001.1"/>
</dbReference>
<organism evidence="1 2">
    <name type="scientific">Krasilnikovia cinnamomea</name>
    <dbReference type="NCBI Taxonomy" id="349313"/>
    <lineage>
        <taxon>Bacteria</taxon>
        <taxon>Bacillati</taxon>
        <taxon>Actinomycetota</taxon>
        <taxon>Actinomycetes</taxon>
        <taxon>Micromonosporales</taxon>
        <taxon>Micromonosporaceae</taxon>
        <taxon>Krasilnikovia</taxon>
    </lineage>
</organism>
<dbReference type="EMBL" id="SHKY01000001">
    <property type="protein sequence ID" value="RZU48550.1"/>
    <property type="molecule type" value="Genomic_DNA"/>
</dbReference>
<evidence type="ECO:0000313" key="1">
    <source>
        <dbReference type="EMBL" id="RZU48550.1"/>
    </source>
</evidence>
<protein>
    <submittedName>
        <fullName evidence="1">Uncharacterized protein</fullName>
    </submittedName>
</protein>
<sequence>MRIKLWLRGPGDDPRVEIVTEFEGWEPEYLAARAHRSVLAEALPQDGTSRRPVADGWWFLPRS</sequence>
<dbReference type="AlphaFoldDB" id="A0A4Q7ZD13"/>
<keyword evidence="2" id="KW-1185">Reference proteome</keyword>
<name>A0A4Q7ZD13_9ACTN</name>
<dbReference type="OrthoDB" id="9771846at2"/>